<dbReference type="Pfam" id="PF05970">
    <property type="entry name" value="PIF1"/>
    <property type="match status" value="1"/>
</dbReference>
<dbReference type="InterPro" id="IPR027417">
    <property type="entry name" value="P-loop_NTPase"/>
</dbReference>
<keyword evidence="1" id="KW-0227">DNA damage</keyword>
<keyword evidence="4" id="KW-1185">Reference proteome</keyword>
<dbReference type="GO" id="GO:0016787">
    <property type="term" value="F:hydrolase activity"/>
    <property type="evidence" value="ECO:0007669"/>
    <property type="project" value="UniProtKB-KW"/>
</dbReference>
<comment type="caution">
    <text evidence="3">The sequence shown here is derived from an EMBL/GenBank/DDBJ whole genome shotgun (WGS) entry which is preliminary data.</text>
</comment>
<evidence type="ECO:0000313" key="3">
    <source>
        <dbReference type="EMBL" id="KAG1301679.1"/>
    </source>
</evidence>
<dbReference type="GO" id="GO:0006281">
    <property type="term" value="P:DNA repair"/>
    <property type="evidence" value="ECO:0007669"/>
    <property type="project" value="UniProtKB-KW"/>
</dbReference>
<dbReference type="InterPro" id="IPR051055">
    <property type="entry name" value="PIF1_helicase"/>
</dbReference>
<evidence type="ECO:0000259" key="2">
    <source>
        <dbReference type="PROSITE" id="PS50994"/>
    </source>
</evidence>
<dbReference type="AlphaFoldDB" id="A0A9P6WYW1"/>
<dbReference type="SUPFAM" id="SSF53098">
    <property type="entry name" value="Ribonuclease H-like"/>
    <property type="match status" value="1"/>
</dbReference>
<dbReference type="Proteomes" id="UP000716291">
    <property type="component" value="Unassembled WGS sequence"/>
</dbReference>
<dbReference type="Gene3D" id="3.30.420.10">
    <property type="entry name" value="Ribonuclease H-like superfamily/Ribonuclease H"/>
    <property type="match status" value="1"/>
</dbReference>
<keyword evidence="1" id="KW-0547">Nucleotide-binding</keyword>
<keyword evidence="1" id="KW-0067">ATP-binding</keyword>
<accession>A0A9P6WYW1</accession>
<keyword evidence="1" id="KW-0378">Hydrolase</keyword>
<dbReference type="EC" id="5.6.2.3" evidence="1"/>
<dbReference type="GO" id="GO:0003676">
    <property type="term" value="F:nucleic acid binding"/>
    <property type="evidence" value="ECO:0007669"/>
    <property type="project" value="InterPro"/>
</dbReference>
<dbReference type="PROSITE" id="PS50994">
    <property type="entry name" value="INTEGRASE"/>
    <property type="match status" value="1"/>
</dbReference>
<name>A0A9P6WYW1_RHIOR</name>
<comment type="cofactor">
    <cofactor evidence="1">
        <name>Mg(2+)</name>
        <dbReference type="ChEBI" id="CHEBI:18420"/>
    </cofactor>
</comment>
<gene>
    <name evidence="3" type="ORF">G6F64_011587</name>
</gene>
<reference evidence="3" key="1">
    <citation type="journal article" date="2020" name="Microb. Genom.">
        <title>Genetic diversity of clinical and environmental Mucorales isolates obtained from an investigation of mucormycosis cases among solid organ transplant recipients.</title>
        <authorList>
            <person name="Nguyen M.H."/>
            <person name="Kaul D."/>
            <person name="Muto C."/>
            <person name="Cheng S.J."/>
            <person name="Richter R.A."/>
            <person name="Bruno V.M."/>
            <person name="Liu G."/>
            <person name="Beyhan S."/>
            <person name="Sundermann A.J."/>
            <person name="Mounaud S."/>
            <person name="Pasculle A.W."/>
            <person name="Nierman W.C."/>
            <person name="Driscoll E."/>
            <person name="Cumbie R."/>
            <person name="Clancy C.J."/>
            <person name="Dupont C.L."/>
        </authorList>
    </citation>
    <scope>NUCLEOTIDE SEQUENCE</scope>
    <source>
        <strain evidence="3">GL11</strain>
    </source>
</reference>
<dbReference type="InterPro" id="IPR036397">
    <property type="entry name" value="RNaseH_sf"/>
</dbReference>
<dbReference type="PANTHER" id="PTHR47642">
    <property type="entry name" value="ATP-DEPENDENT DNA HELICASE"/>
    <property type="match status" value="1"/>
</dbReference>
<evidence type="ECO:0000256" key="1">
    <source>
        <dbReference type="RuleBase" id="RU363044"/>
    </source>
</evidence>
<dbReference type="Gene3D" id="3.40.50.300">
    <property type="entry name" value="P-loop containing nucleotide triphosphate hydrolases"/>
    <property type="match status" value="1"/>
</dbReference>
<comment type="similarity">
    <text evidence="1">Belongs to the helicase family.</text>
</comment>
<dbReference type="GO" id="GO:0000723">
    <property type="term" value="P:telomere maintenance"/>
    <property type="evidence" value="ECO:0007669"/>
    <property type="project" value="InterPro"/>
</dbReference>
<keyword evidence="1" id="KW-0347">Helicase</keyword>
<comment type="catalytic activity">
    <reaction evidence="1">
        <text>ATP + H2O = ADP + phosphate + H(+)</text>
        <dbReference type="Rhea" id="RHEA:13065"/>
        <dbReference type="ChEBI" id="CHEBI:15377"/>
        <dbReference type="ChEBI" id="CHEBI:15378"/>
        <dbReference type="ChEBI" id="CHEBI:30616"/>
        <dbReference type="ChEBI" id="CHEBI:43474"/>
        <dbReference type="ChEBI" id="CHEBI:456216"/>
        <dbReference type="EC" id="5.6.2.3"/>
    </reaction>
</comment>
<dbReference type="GO" id="GO:0043139">
    <property type="term" value="F:5'-3' DNA helicase activity"/>
    <property type="evidence" value="ECO:0007669"/>
    <property type="project" value="UniProtKB-EC"/>
</dbReference>
<dbReference type="InterPro" id="IPR001584">
    <property type="entry name" value="Integrase_cat-core"/>
</dbReference>
<dbReference type="GO" id="GO:0005634">
    <property type="term" value="C:nucleus"/>
    <property type="evidence" value="ECO:0007669"/>
    <property type="project" value="UniProtKB-ARBA"/>
</dbReference>
<proteinExistence type="inferred from homology"/>
<dbReference type="SUPFAM" id="SSF52540">
    <property type="entry name" value="P-loop containing nucleoside triphosphate hydrolases"/>
    <property type="match status" value="1"/>
</dbReference>
<organism evidence="3 4">
    <name type="scientific">Rhizopus oryzae</name>
    <name type="common">Mucormycosis agent</name>
    <name type="synonym">Rhizopus arrhizus var. delemar</name>
    <dbReference type="NCBI Taxonomy" id="64495"/>
    <lineage>
        <taxon>Eukaryota</taxon>
        <taxon>Fungi</taxon>
        <taxon>Fungi incertae sedis</taxon>
        <taxon>Mucoromycota</taxon>
        <taxon>Mucoromycotina</taxon>
        <taxon>Mucoromycetes</taxon>
        <taxon>Mucorales</taxon>
        <taxon>Mucorineae</taxon>
        <taxon>Rhizopodaceae</taxon>
        <taxon>Rhizopus</taxon>
    </lineage>
</organism>
<dbReference type="InterPro" id="IPR012337">
    <property type="entry name" value="RNaseH-like_sf"/>
</dbReference>
<keyword evidence="1" id="KW-0234">DNA repair</keyword>
<dbReference type="GO" id="GO:0006310">
    <property type="term" value="P:DNA recombination"/>
    <property type="evidence" value="ECO:0007669"/>
    <property type="project" value="UniProtKB-KW"/>
</dbReference>
<dbReference type="GO" id="GO:0005524">
    <property type="term" value="F:ATP binding"/>
    <property type="evidence" value="ECO:0007669"/>
    <property type="project" value="UniProtKB-KW"/>
</dbReference>
<keyword evidence="1" id="KW-0233">DNA recombination</keyword>
<dbReference type="EMBL" id="JAANQT010002903">
    <property type="protein sequence ID" value="KAG1301679.1"/>
    <property type="molecule type" value="Genomic_DNA"/>
</dbReference>
<dbReference type="GO" id="GO:0015074">
    <property type="term" value="P:DNA integration"/>
    <property type="evidence" value="ECO:0007669"/>
    <property type="project" value="InterPro"/>
</dbReference>
<protein>
    <recommendedName>
        <fullName evidence="1">ATP-dependent DNA helicase</fullName>
        <ecNumber evidence="1">5.6.2.3</ecNumber>
    </recommendedName>
</protein>
<sequence length="751" mass="86159">MGIDKRYTTPYHPSANGAAERYVQSAKKILAKFLEGATEDWHHYIPSVQLMINNKISTRLQTTPFSLMFARNINDFIEYRDDAGELKKKEYMPHDEMLKRIDYMSQVVFPAIQDRIDLYTKRQKEKADNKNRQSTFPEGSPYRIVHQVQGGAYILRDVDETLMSRNYSPEELKIISQDEVIPKDEFKDDDSWLTAEAFTHPESINIYWRKLGKSFNQNGESYTIELQDRGSPHVHMVLWTGKSSEELMGMESLVVAHIPSYGDNPELYQLRAVYRRSVVDGNVNGYNPHLLKLLKVSMDIQINSSGRVLYYLAKYLSKIDTPVDITTGADQARSHFKARQVGAVDAAYFLCGWNKHRSSRGTVFISTVFPGEDEKCQLRTNIGMLAPDDTNIFSRTHLEKFLNRYDQVRHLCMVEYFTTYILTEVMDVEDEFGEGGAVRIGVYDRGTINQREEVFFHERLQSWIPKVCTDRFGNRYRARDQRRKKPVWRTHAYSQSEGDAFYFQQVVLWYPIQETDLSALLDRREGSWENVYAAVCQESNFRQDREVVESVLRLRETLRVASETAGGGMAVEPQVTSEEEVMRMLQQASTEQLAIYQHLCEYSTSGLYFVFGAAGSGKSFLLNLLRLTCIPDQVQPVVLAPTGIAAQNVQGETIHRFFGFSEHRDEPNLVRLQDFVKTHKHIVFLIDECSMISKRLLETMSRCLHSMTGNHEDFGGAMVVCFGDAAQLPPTTAAADGFFFQSALTSFAFTY</sequence>
<feature type="domain" description="Integrase catalytic" evidence="2">
    <location>
        <begin position="1"/>
        <end position="72"/>
    </location>
</feature>
<dbReference type="PANTHER" id="PTHR47642:SF5">
    <property type="entry name" value="ATP-DEPENDENT DNA HELICASE"/>
    <property type="match status" value="1"/>
</dbReference>
<dbReference type="InterPro" id="IPR010285">
    <property type="entry name" value="DNA_helicase_pif1-like_DEAD"/>
</dbReference>
<evidence type="ECO:0000313" key="4">
    <source>
        <dbReference type="Proteomes" id="UP000716291"/>
    </source>
</evidence>